<keyword evidence="4" id="KW-1000">Mitochondrion outer membrane</keyword>
<keyword evidence="5 9" id="KW-1133">Transmembrane helix</keyword>
<evidence type="ECO:0000259" key="10">
    <source>
        <dbReference type="SMART" id="SM00731"/>
    </source>
</evidence>
<evidence type="ECO:0000313" key="11">
    <source>
        <dbReference type="EMBL" id="KAH6586551.1"/>
    </source>
</evidence>
<proteinExistence type="inferred from homology"/>
<keyword evidence="7 9" id="KW-0472">Membrane</keyword>
<feature type="domain" description="SprT-like" evidence="10">
    <location>
        <begin position="466"/>
        <end position="624"/>
    </location>
</feature>
<sequence>MDTSNRTIDGAVAYRNPQARAHTQDIEVISSSDSDVSNETDSSTEYFSAGEGELEPEHVCAISTTSLKSQVALQSFVPAYLSRHHHEVDHHAANDLSNHLKSIRPFDSEDFETIVPRPYKSHTLYPSIRPTIPPNLLHTIVDPIATPTKQIDLSNVRDSGSDTHSLESELESPIAPPRSTIGRRAQLICVSDTESDESTDLKSSSLIGGMTREHLPSEEIPLDFYSNSSQHSSLNTDSPILSHRDSPDLLASYSAQKSPLLGNPGHHIADKLINGEEHEDDSDDEDIPLLRYNRKFNRQSIVLKVSDEESISDFETHKPAAKVQQAQEVIVISSSDEDEDSLHTNELQRKLTMASLQSPEKTQTIQKSSDLSKNRNVPFCKPKSQTGLLETDQVYDLNDAFRAINIADTHQQSDLIKTFEGTPKLERVTKDIWLPHLSPEITSSRLPNTNLATRKNAPTIGLKNKEKLTVQLFHEFNKRVFFSGLPSDMQLEWSIRLNKTAGRTHTHSERNNSGELIRVARIELASKVLDTEERLRNTLMHELCHAACWIIDGDNRNPHGKLFKRWGDRAMYAYEDITVTTCHSYEISYKYSYVCTNEKCGRSLVALKTVVMHPQAMAETLSLSRVFTAAAAVVALSSIGYIIYFDYKRNSSPEFRRRIKEQRRTAQKILANRNAQVQAAVAALRRAGGEDPSGMFELEDEPMPTTAQEAQAYFSKYLMMGENLMSRGPAGYEAAAVCFYRSLKVHPEAVTIFEAFEKSLPSPILDLIVQLMSADVRSAQPGVGTAASLEEVE</sequence>
<dbReference type="PANTHER" id="PTHR23099:SF0">
    <property type="entry name" value="GERM CELL NUCLEAR ACIDIC PROTEIN"/>
    <property type="match status" value="1"/>
</dbReference>
<evidence type="ECO:0000313" key="12">
    <source>
        <dbReference type="Proteomes" id="UP001648503"/>
    </source>
</evidence>
<dbReference type="EMBL" id="JAFCIX010000573">
    <property type="protein sequence ID" value="KAH6586551.1"/>
    <property type="molecule type" value="Genomic_DNA"/>
</dbReference>
<keyword evidence="3 9" id="KW-0812">Transmembrane</keyword>
<evidence type="ECO:0000256" key="8">
    <source>
        <dbReference type="SAM" id="MobiDB-lite"/>
    </source>
</evidence>
<dbReference type="Gene3D" id="1.20.960.10">
    <property type="entry name" value="Mitochondrial outer membrane translocase complex, subunit Tom20 domain"/>
    <property type="match status" value="1"/>
</dbReference>
<evidence type="ECO:0000256" key="7">
    <source>
        <dbReference type="ARBA" id="ARBA00023136"/>
    </source>
</evidence>
<feature type="compositionally biased region" description="Polar residues" evidence="8">
    <location>
        <begin position="355"/>
        <end position="375"/>
    </location>
</feature>
<dbReference type="SUPFAM" id="SSF47157">
    <property type="entry name" value="Mitochondrial import receptor subunit Tom20"/>
    <property type="match status" value="1"/>
</dbReference>
<comment type="caution">
    <text evidence="11">The sequence shown here is derived from an EMBL/GenBank/DDBJ whole genome shotgun (WGS) entry which is preliminary data.</text>
</comment>
<feature type="compositionally biased region" description="Polar residues" evidence="8">
    <location>
        <begin position="225"/>
        <end position="239"/>
    </location>
</feature>
<accession>A0ABQ8EU54</accession>
<reference evidence="11 12" key="1">
    <citation type="submission" date="2021-02" db="EMBL/GenBank/DDBJ databases">
        <title>Variation within the Batrachochytrium salamandrivorans European outbreak.</title>
        <authorList>
            <person name="Kelly M."/>
            <person name="Pasmans F."/>
            <person name="Shea T.P."/>
            <person name="Munoz J.F."/>
            <person name="Carranza S."/>
            <person name="Cuomo C.A."/>
            <person name="Martel A."/>
        </authorList>
    </citation>
    <scope>NUCLEOTIDE SEQUENCE [LARGE SCALE GENOMIC DNA]</scope>
    <source>
        <strain evidence="11 12">AMFP18/2</strain>
    </source>
</reference>
<feature type="region of interest" description="Disordered" evidence="8">
    <location>
        <begin position="151"/>
        <end position="245"/>
    </location>
</feature>
<dbReference type="InterPro" id="IPR006640">
    <property type="entry name" value="SprT-like_domain"/>
</dbReference>
<evidence type="ECO:0000256" key="2">
    <source>
        <dbReference type="ARBA" id="ARBA00005792"/>
    </source>
</evidence>
<dbReference type="InterPro" id="IPR023392">
    <property type="entry name" value="Tom20_dom_sf"/>
</dbReference>
<name>A0ABQ8EU54_9FUNG</name>
<comment type="subcellular location">
    <subcellularLocation>
        <location evidence="1">Mitochondrion outer membrane</location>
        <topology evidence="1">Single-pass membrane protein</topology>
    </subcellularLocation>
</comment>
<gene>
    <name evidence="11" type="ORF">BASA50_000505</name>
</gene>
<evidence type="ECO:0000256" key="5">
    <source>
        <dbReference type="ARBA" id="ARBA00022989"/>
    </source>
</evidence>
<feature type="region of interest" description="Disordered" evidence="8">
    <location>
        <begin position="355"/>
        <end position="383"/>
    </location>
</feature>
<evidence type="ECO:0000256" key="6">
    <source>
        <dbReference type="ARBA" id="ARBA00023128"/>
    </source>
</evidence>
<dbReference type="PRINTS" id="PR00351">
    <property type="entry name" value="OM20RECEPTOR"/>
</dbReference>
<keyword evidence="6" id="KW-0496">Mitochondrion</keyword>
<evidence type="ECO:0000256" key="1">
    <source>
        <dbReference type="ARBA" id="ARBA00004572"/>
    </source>
</evidence>
<organism evidence="11 12">
    <name type="scientific">Batrachochytrium salamandrivorans</name>
    <dbReference type="NCBI Taxonomy" id="1357716"/>
    <lineage>
        <taxon>Eukaryota</taxon>
        <taxon>Fungi</taxon>
        <taxon>Fungi incertae sedis</taxon>
        <taxon>Chytridiomycota</taxon>
        <taxon>Chytridiomycota incertae sedis</taxon>
        <taxon>Chytridiomycetes</taxon>
        <taxon>Rhizophydiales</taxon>
        <taxon>Rhizophydiales incertae sedis</taxon>
        <taxon>Batrachochytrium</taxon>
    </lineage>
</organism>
<comment type="similarity">
    <text evidence="2">Belongs to the Tom20 family.</text>
</comment>
<protein>
    <recommendedName>
        <fullName evidence="10">SprT-like domain-containing protein</fullName>
    </recommendedName>
</protein>
<dbReference type="PANTHER" id="PTHR23099">
    <property type="entry name" value="TRANSCRIPTIONAL REGULATOR"/>
    <property type="match status" value="1"/>
</dbReference>
<dbReference type="SMART" id="SM00731">
    <property type="entry name" value="SprT"/>
    <property type="match status" value="1"/>
</dbReference>
<feature type="transmembrane region" description="Helical" evidence="9">
    <location>
        <begin position="626"/>
        <end position="647"/>
    </location>
</feature>
<keyword evidence="12" id="KW-1185">Reference proteome</keyword>
<dbReference type="InterPro" id="IPR002056">
    <property type="entry name" value="MAS20"/>
</dbReference>
<dbReference type="Proteomes" id="UP001648503">
    <property type="component" value="Unassembled WGS sequence"/>
</dbReference>
<evidence type="ECO:0000256" key="3">
    <source>
        <dbReference type="ARBA" id="ARBA00022692"/>
    </source>
</evidence>
<evidence type="ECO:0000256" key="9">
    <source>
        <dbReference type="SAM" id="Phobius"/>
    </source>
</evidence>
<evidence type="ECO:0000256" key="4">
    <source>
        <dbReference type="ARBA" id="ARBA00022787"/>
    </source>
</evidence>
<dbReference type="Pfam" id="PF10263">
    <property type="entry name" value="SprT-like"/>
    <property type="match status" value="1"/>
</dbReference>
<dbReference type="Pfam" id="PF02064">
    <property type="entry name" value="MAS20"/>
    <property type="match status" value="1"/>
</dbReference>